<dbReference type="EMBL" id="LJIX01000006">
    <property type="protein sequence ID" value="KQL18591.1"/>
    <property type="molecule type" value="Genomic_DNA"/>
</dbReference>
<evidence type="ECO:0000313" key="3">
    <source>
        <dbReference type="Proteomes" id="UP000050996"/>
    </source>
</evidence>
<proteinExistence type="predicted"/>
<reference evidence="2 3" key="1">
    <citation type="submission" date="2015-09" db="EMBL/GenBank/DDBJ databases">
        <title>Genome sequencing project for genomic taxonomy and phylogenomics of Bacillus-like bacteria.</title>
        <authorList>
            <person name="Liu B."/>
            <person name="Wang J."/>
            <person name="Zhu Y."/>
            <person name="Liu G."/>
            <person name="Chen Q."/>
            <person name="Chen Z."/>
            <person name="Lan J."/>
            <person name="Che J."/>
            <person name="Ge C."/>
            <person name="Shi H."/>
            <person name="Pan Z."/>
            <person name="Liu X."/>
        </authorList>
    </citation>
    <scope>NUCLEOTIDE SEQUENCE [LARGE SCALE GENOMIC DNA]</scope>
    <source>
        <strain evidence="2 3">FJAT-18043</strain>
    </source>
</reference>
<comment type="caution">
    <text evidence="2">The sequence shown here is derived from an EMBL/GenBank/DDBJ whole genome shotgun (WGS) entry which is preliminary data.</text>
</comment>
<organism evidence="2 3">
    <name type="scientific">Cytobacillus solani</name>
    <dbReference type="NCBI Taxonomy" id="1637975"/>
    <lineage>
        <taxon>Bacteria</taxon>
        <taxon>Bacillati</taxon>
        <taxon>Bacillota</taxon>
        <taxon>Bacilli</taxon>
        <taxon>Bacillales</taxon>
        <taxon>Bacillaceae</taxon>
        <taxon>Cytobacillus</taxon>
    </lineage>
</organism>
<gene>
    <name evidence="2" type="ORF">AN957_08435</name>
</gene>
<feature type="transmembrane region" description="Helical" evidence="1">
    <location>
        <begin position="376"/>
        <end position="397"/>
    </location>
</feature>
<feature type="transmembrane region" description="Helical" evidence="1">
    <location>
        <begin position="102"/>
        <end position="124"/>
    </location>
</feature>
<dbReference type="Proteomes" id="UP000050996">
    <property type="component" value="Unassembled WGS sequence"/>
</dbReference>
<dbReference type="GO" id="GO:0016020">
    <property type="term" value="C:membrane"/>
    <property type="evidence" value="ECO:0007669"/>
    <property type="project" value="InterPro"/>
</dbReference>
<name>A0A0Q3VFV9_9BACI</name>
<feature type="transmembrane region" description="Helical" evidence="1">
    <location>
        <begin position="136"/>
        <end position="153"/>
    </location>
</feature>
<feature type="transmembrane region" description="Helical" evidence="1">
    <location>
        <begin position="57"/>
        <end position="81"/>
    </location>
</feature>
<keyword evidence="3" id="KW-1185">Reference proteome</keyword>
<feature type="transmembrane region" description="Helical" evidence="1">
    <location>
        <begin position="190"/>
        <end position="207"/>
    </location>
</feature>
<dbReference type="STRING" id="1637975.AN957_08435"/>
<keyword evidence="1" id="KW-1133">Transmembrane helix</keyword>
<keyword evidence="1" id="KW-0812">Transmembrane</keyword>
<evidence type="ECO:0000256" key="1">
    <source>
        <dbReference type="SAM" id="Phobius"/>
    </source>
</evidence>
<protein>
    <submittedName>
        <fullName evidence="2">ABC transporter permease</fullName>
    </submittedName>
</protein>
<evidence type="ECO:0000313" key="2">
    <source>
        <dbReference type="EMBL" id="KQL18591.1"/>
    </source>
</evidence>
<dbReference type="PIRSF" id="PIRSF037259">
    <property type="entry name" value="EcsB_ABC"/>
    <property type="match status" value="1"/>
</dbReference>
<dbReference type="RefSeq" id="WP_053475166.1">
    <property type="nucleotide sequence ID" value="NZ_CP041305.1"/>
</dbReference>
<feature type="transmembrane region" description="Helical" evidence="1">
    <location>
        <begin position="21"/>
        <end position="45"/>
    </location>
</feature>
<feature type="transmembrane region" description="Helical" evidence="1">
    <location>
        <begin position="284"/>
        <end position="303"/>
    </location>
</feature>
<dbReference type="AlphaFoldDB" id="A0A0Q3VFV9"/>
<dbReference type="Pfam" id="PF05975">
    <property type="entry name" value="EcsB"/>
    <property type="match status" value="1"/>
</dbReference>
<dbReference type="InterPro" id="IPR010288">
    <property type="entry name" value="EcsB_ABC"/>
</dbReference>
<feature type="transmembrane region" description="Helical" evidence="1">
    <location>
        <begin position="165"/>
        <end position="184"/>
    </location>
</feature>
<feature type="transmembrane region" description="Helical" evidence="1">
    <location>
        <begin position="353"/>
        <end position="370"/>
    </location>
</feature>
<accession>A0A0Q3VFV9</accession>
<feature type="transmembrane region" description="Helical" evidence="1">
    <location>
        <begin position="309"/>
        <end position="327"/>
    </location>
</feature>
<dbReference type="PATRIC" id="fig|1637975.4.peg.1438"/>
<keyword evidence="1" id="KW-0472">Membrane</keyword>
<sequence>MFDEKKLWKERFNQRIKELSRYLRYIFNGHNVIVLVFLLGTVAFYYQEWLTTVSEQFPAAIIMAIALAFILTYTPIYTFIIEADRIFLLPLENRLQSFFKRSLAVSFLLHAYLLIMGMAVFMPMYARVNNGDFQPFLPFLLTVLVMKGINLLIRWKVQYYVEKSVHLFDTFIRYAVNAVFLFFLFSNEGLLYLLPEILLLFILYFYYGKNTKDKGLKWEYLIEQEERRMTSFYRLANLFTDVPHLRDRVKRRSWLDWLFSRLAFVQKNTFSHLFVRTFLRAGDYFGLFVRLTIIGAAGIYFISFGYGQILLVLLFMYLTGFQLLPLWNHHQNKLWVNLYPLKEGLKEQSFKSLLSRILYLQALLLSLAVLAKGEGIIALLSFIAGIGFTYLFTQFYIKKKLNF</sequence>